<evidence type="ECO:0000256" key="4">
    <source>
        <dbReference type="ARBA" id="ARBA00010231"/>
    </source>
</evidence>
<comment type="pathway">
    <text evidence="3">Nucleotide-sugar biosynthesis; GDP-alpha-D-mannose biosynthesis; alpha-D-mannose 1-phosphate from D-fructose 6-phosphate: step 2/2.</text>
</comment>
<dbReference type="EMBL" id="MWQO01000006">
    <property type="protein sequence ID" value="THD11862.1"/>
    <property type="molecule type" value="Genomic_DNA"/>
</dbReference>
<keyword evidence="16" id="KW-1185">Reference proteome</keyword>
<dbReference type="SUPFAM" id="SSF53738">
    <property type="entry name" value="Phosphoglucomutase, first 3 domains"/>
    <property type="match status" value="3"/>
</dbReference>
<dbReference type="InterPro" id="IPR005845">
    <property type="entry name" value="A-D-PHexomutase_a/b/a-II"/>
</dbReference>
<dbReference type="InterPro" id="IPR005841">
    <property type="entry name" value="Alpha-D-phosphohexomutase_SF"/>
</dbReference>
<feature type="transmembrane region" description="Helical" evidence="10">
    <location>
        <begin position="261"/>
        <end position="281"/>
    </location>
</feature>
<dbReference type="Pfam" id="PF02878">
    <property type="entry name" value="PGM_PMM_I"/>
    <property type="match status" value="1"/>
</dbReference>
<dbReference type="GO" id="GO:0005975">
    <property type="term" value="P:carbohydrate metabolic process"/>
    <property type="evidence" value="ECO:0007669"/>
    <property type="project" value="InterPro"/>
</dbReference>
<evidence type="ECO:0000256" key="1">
    <source>
        <dbReference type="ARBA" id="ARBA00000586"/>
    </source>
</evidence>
<comment type="catalytic activity">
    <reaction evidence="1">
        <text>alpha-D-mannose 1-phosphate = D-mannose 6-phosphate</text>
        <dbReference type="Rhea" id="RHEA:11140"/>
        <dbReference type="ChEBI" id="CHEBI:58409"/>
        <dbReference type="ChEBI" id="CHEBI:58735"/>
        <dbReference type="EC" id="5.4.2.8"/>
    </reaction>
</comment>
<dbReference type="STRING" id="993689.GCA_002077135_00838"/>
<proteinExistence type="inferred from homology"/>
<evidence type="ECO:0000256" key="10">
    <source>
        <dbReference type="SAM" id="Phobius"/>
    </source>
</evidence>
<dbReference type="InterPro" id="IPR005844">
    <property type="entry name" value="A-D-PHexomutase_a/b/a-I"/>
</dbReference>
<dbReference type="InterPro" id="IPR036900">
    <property type="entry name" value="A-D-PHexomutase_C_sf"/>
</dbReference>
<dbReference type="PANTHER" id="PTHR43771:SF2">
    <property type="entry name" value="PHOSPHOMANNOMUTASE_PHOSPHOGLUCOMUTASE"/>
    <property type="match status" value="1"/>
</dbReference>
<evidence type="ECO:0000256" key="7">
    <source>
        <dbReference type="ARBA" id="ARBA00022723"/>
    </source>
</evidence>
<keyword evidence="9" id="KW-0413">Isomerase</keyword>
<keyword evidence="10" id="KW-1133">Transmembrane helix</keyword>
<keyword evidence="10" id="KW-0812">Transmembrane</keyword>
<name>A0A4S3KS01_9GAMM</name>
<dbReference type="PANTHER" id="PTHR43771">
    <property type="entry name" value="PHOSPHOMANNOMUTASE"/>
    <property type="match status" value="1"/>
</dbReference>
<dbReference type="AlphaFoldDB" id="A0A4S3KS01"/>
<protein>
    <recommendedName>
        <fullName evidence="5">phosphomannomutase</fullName>
        <ecNumber evidence="5">5.4.2.8</ecNumber>
    </recommendedName>
</protein>
<sequence length="789" mass="84736">MTATQNRSAQHPSARSPRGWRALFGTFDWRRELTLAGATLALLFGLFSTWQTWGLWQVQQAVAALTPTRVQAAQNLGDWFAGLRKQIALALQDPALQADMAGVHSAVAQTRLQALLPQARRIELFGPDLNEVLHADYARFGYAKAAQLMRAQSKAAMVPFEVRGNAGAQTLSLATPLWHGTHLLGYAWIEFPFAPLRARFDSLPAPQGGGRLELRQLGLLLLARGGSAQPGAEDAGLPVPGSALSVRALPPDNYVVLTDSLPLALLWVVLGFGAGIALLWLRRRAFGSTSFHLGEPTLADVMRDQPQAAPSSAAVAKAATPAPAVSAAPVALDRSIFRAYDIRGVVGTQLTAEIAHLLGQAIGNLMREKNLGEIVIGRDGRLSGAELVTALGEGLRDAGCHVVDLGAVPTPVVYFAAYLLNTGCGVAVTGSHNPPEYNGFKIVVGGETLSEDAIQDLYARISDGRLKRADGGSLRQQDVGHDYLERISGDVQLERPLKVVVDCGNGIAGAFAPQLLQAIGAEVIPLYCEVDGTFPNHHPDPSDPHNLEDLMLSVKRMGADLGVAFDGDGDRLGVVTPSGENIFPDRLLMLFAADVLTRDPGATVIYDVKCTGHLAPAILRHGGVPLMWRTGHSLIKAKMRETEAALAGEMSGHFFFRERWYGFDDGMYAACRLLEILAADPGRRAPGAILAALPRDVSTPELKIALAEGAHYAFIEQFRHNVHFDGGRISLLDGVRVDWPDGFGLVRASNTTPVLVLRFAADTPEGLQRIQDAFRAQLLAQQADLQLPF</sequence>
<dbReference type="PRINTS" id="PR00509">
    <property type="entry name" value="PGMPMM"/>
</dbReference>
<comment type="cofactor">
    <cofactor evidence="2">
        <name>Mg(2+)</name>
        <dbReference type="ChEBI" id="CHEBI:18420"/>
    </cofactor>
</comment>
<dbReference type="Pfam" id="PF02880">
    <property type="entry name" value="PGM_PMM_III"/>
    <property type="match status" value="1"/>
</dbReference>
<evidence type="ECO:0000259" key="11">
    <source>
        <dbReference type="Pfam" id="PF00408"/>
    </source>
</evidence>
<dbReference type="Pfam" id="PF00408">
    <property type="entry name" value="PGM_PMM_IV"/>
    <property type="match status" value="1"/>
</dbReference>
<accession>A0A4S3KS01</accession>
<evidence type="ECO:0000313" key="15">
    <source>
        <dbReference type="EMBL" id="THD11862.1"/>
    </source>
</evidence>
<evidence type="ECO:0000256" key="8">
    <source>
        <dbReference type="ARBA" id="ARBA00022842"/>
    </source>
</evidence>
<dbReference type="SUPFAM" id="SSF55957">
    <property type="entry name" value="Phosphoglucomutase, C-terminal domain"/>
    <property type="match status" value="1"/>
</dbReference>
<dbReference type="Proteomes" id="UP000307749">
    <property type="component" value="Unassembled WGS sequence"/>
</dbReference>
<dbReference type="RefSeq" id="WP_081126211.1">
    <property type="nucleotide sequence ID" value="NZ_DAHXOC010000073.1"/>
</dbReference>
<dbReference type="OrthoDB" id="9803322at2"/>
<dbReference type="GO" id="GO:0000287">
    <property type="term" value="F:magnesium ion binding"/>
    <property type="evidence" value="ECO:0007669"/>
    <property type="project" value="InterPro"/>
</dbReference>
<evidence type="ECO:0000259" key="12">
    <source>
        <dbReference type="Pfam" id="PF02878"/>
    </source>
</evidence>
<dbReference type="InterPro" id="IPR005843">
    <property type="entry name" value="A-D-PHexomutase_C"/>
</dbReference>
<feature type="domain" description="Alpha-D-phosphohexomutase C-terminal" evidence="11">
    <location>
        <begin position="725"/>
        <end position="776"/>
    </location>
</feature>
<dbReference type="GO" id="GO:0004615">
    <property type="term" value="F:phosphomannomutase activity"/>
    <property type="evidence" value="ECO:0007669"/>
    <property type="project" value="UniProtKB-EC"/>
</dbReference>
<dbReference type="InterPro" id="IPR016055">
    <property type="entry name" value="A-D-PHexomutase_a/b/a-I/II/III"/>
</dbReference>
<evidence type="ECO:0000259" key="13">
    <source>
        <dbReference type="Pfam" id="PF02879"/>
    </source>
</evidence>
<evidence type="ECO:0000313" key="16">
    <source>
        <dbReference type="Proteomes" id="UP000307749"/>
    </source>
</evidence>
<keyword evidence="6" id="KW-0597">Phosphoprotein</keyword>
<feature type="domain" description="Alpha-D-phosphohexomutase alpha/beta/alpha" evidence="13">
    <location>
        <begin position="482"/>
        <end position="579"/>
    </location>
</feature>
<organism evidence="15 16">
    <name type="scientific">Metallibacterium scheffleri</name>
    <dbReference type="NCBI Taxonomy" id="993689"/>
    <lineage>
        <taxon>Bacteria</taxon>
        <taxon>Pseudomonadati</taxon>
        <taxon>Pseudomonadota</taxon>
        <taxon>Gammaproteobacteria</taxon>
        <taxon>Lysobacterales</taxon>
        <taxon>Rhodanobacteraceae</taxon>
        <taxon>Metallibacterium</taxon>
    </lineage>
</organism>
<comment type="caution">
    <text evidence="15">The sequence shown here is derived from an EMBL/GenBank/DDBJ whole genome shotgun (WGS) entry which is preliminary data.</text>
</comment>
<evidence type="ECO:0000256" key="5">
    <source>
        <dbReference type="ARBA" id="ARBA00012730"/>
    </source>
</evidence>
<dbReference type="InterPro" id="IPR005846">
    <property type="entry name" value="A-D-PHexomutase_a/b/a-III"/>
</dbReference>
<dbReference type="Gene3D" id="3.30.310.50">
    <property type="entry name" value="Alpha-D-phosphohexomutase, C-terminal domain"/>
    <property type="match status" value="1"/>
</dbReference>
<feature type="domain" description="Alpha-D-phosphohexomutase alpha/beta/alpha" evidence="14">
    <location>
        <begin position="584"/>
        <end position="680"/>
    </location>
</feature>
<evidence type="ECO:0000256" key="3">
    <source>
        <dbReference type="ARBA" id="ARBA00004699"/>
    </source>
</evidence>
<reference evidence="15 16" key="1">
    <citation type="submission" date="2017-02" db="EMBL/GenBank/DDBJ databases">
        <title>Whole genome sequencing of Metallibacterium scheffleri DSM 24874 (T).</title>
        <authorList>
            <person name="Kumar S."/>
            <person name="Patil P."/>
            <person name="Patil P.B."/>
        </authorList>
    </citation>
    <scope>NUCLEOTIDE SEQUENCE [LARGE SCALE GENOMIC DNA]</scope>
    <source>
        <strain evidence="15 16">DSM 24874</strain>
    </source>
</reference>
<dbReference type="FunFam" id="3.40.120.10:FF:000021">
    <property type="entry name" value="Phosphomannomutase/phosphoglucomutase"/>
    <property type="match status" value="1"/>
</dbReference>
<evidence type="ECO:0000256" key="6">
    <source>
        <dbReference type="ARBA" id="ARBA00022553"/>
    </source>
</evidence>
<gene>
    <name evidence="15" type="ORF">B1806_01955</name>
</gene>
<dbReference type="Gene3D" id="3.40.120.10">
    <property type="entry name" value="Alpha-D-Glucose-1,6-Bisphosphate, subunit A, domain 3"/>
    <property type="match status" value="3"/>
</dbReference>
<keyword evidence="8" id="KW-0460">Magnesium</keyword>
<feature type="domain" description="Alpha-D-phosphohexomutase alpha/beta/alpha" evidence="12">
    <location>
        <begin position="335"/>
        <end position="463"/>
    </location>
</feature>
<keyword evidence="10" id="KW-0472">Membrane</keyword>
<evidence type="ECO:0000259" key="14">
    <source>
        <dbReference type="Pfam" id="PF02880"/>
    </source>
</evidence>
<dbReference type="CDD" id="cd03089">
    <property type="entry name" value="PMM_PGM"/>
    <property type="match status" value="1"/>
</dbReference>
<keyword evidence="7" id="KW-0479">Metal-binding</keyword>
<dbReference type="InterPro" id="IPR016066">
    <property type="entry name" value="A-D-PHexomutase_CS"/>
</dbReference>
<dbReference type="PROSITE" id="PS00710">
    <property type="entry name" value="PGM_PMM"/>
    <property type="match status" value="1"/>
</dbReference>
<dbReference type="Pfam" id="PF02879">
    <property type="entry name" value="PGM_PMM_II"/>
    <property type="match status" value="1"/>
</dbReference>
<comment type="similarity">
    <text evidence="4">Belongs to the phosphohexose mutase family.</text>
</comment>
<evidence type="ECO:0000256" key="9">
    <source>
        <dbReference type="ARBA" id="ARBA00023235"/>
    </source>
</evidence>
<evidence type="ECO:0000256" key="2">
    <source>
        <dbReference type="ARBA" id="ARBA00001946"/>
    </source>
</evidence>
<dbReference type="EC" id="5.4.2.8" evidence="5"/>